<proteinExistence type="predicted"/>
<keyword evidence="4" id="KW-0862">Zinc</keyword>
<keyword evidence="7" id="KW-1185">Reference proteome</keyword>
<dbReference type="PANTHER" id="PTHR46481:SF10">
    <property type="entry name" value="ZINC FINGER BED DOMAIN-CONTAINING PROTEIN 39"/>
    <property type="match status" value="1"/>
</dbReference>
<evidence type="ECO:0000256" key="5">
    <source>
        <dbReference type="ARBA" id="ARBA00023242"/>
    </source>
</evidence>
<dbReference type="PANTHER" id="PTHR46481">
    <property type="entry name" value="ZINC FINGER BED DOMAIN-CONTAINING PROTEIN 4"/>
    <property type="match status" value="1"/>
</dbReference>
<sequence>FIALDTDCWTSRSQESYMNVNAHIVNNVWEPQIFTLSMQELSERHTAVNLADSLQNVAAEWQIDTKIVSIVHDNASNIVLAVNSMMNVGFSSSCAAHTINLAVRDALKKDNISIVLAKGSKIVSHFHHSVIASQMCLIAFTDWQDSTFICAWNILDNSGERRSPWQRPFLDADCLSLDQSEESQ</sequence>
<evidence type="ECO:0000313" key="7">
    <source>
        <dbReference type="Proteomes" id="UP000504618"/>
    </source>
</evidence>
<evidence type="ECO:0000259" key="6">
    <source>
        <dbReference type="Pfam" id="PF04937"/>
    </source>
</evidence>
<dbReference type="InterPro" id="IPR007021">
    <property type="entry name" value="DUF659"/>
</dbReference>
<feature type="non-terminal residue" evidence="8">
    <location>
        <position position="1"/>
    </location>
</feature>
<dbReference type="SUPFAM" id="SSF53098">
    <property type="entry name" value="Ribonuclease H-like"/>
    <property type="match status" value="1"/>
</dbReference>
<evidence type="ECO:0000256" key="2">
    <source>
        <dbReference type="ARBA" id="ARBA00022723"/>
    </source>
</evidence>
<feature type="domain" description="DUF659" evidence="6">
    <location>
        <begin position="6"/>
        <end position="122"/>
    </location>
</feature>
<dbReference type="GO" id="GO:0008270">
    <property type="term" value="F:zinc ion binding"/>
    <property type="evidence" value="ECO:0007669"/>
    <property type="project" value="UniProtKB-KW"/>
</dbReference>
<dbReference type="AlphaFoldDB" id="A0A6J1RM31"/>
<evidence type="ECO:0000313" key="8">
    <source>
        <dbReference type="RefSeq" id="XP_024893760.1"/>
    </source>
</evidence>
<dbReference type="OrthoDB" id="7615841at2759"/>
<dbReference type="GeneID" id="112468703"/>
<evidence type="ECO:0000256" key="1">
    <source>
        <dbReference type="ARBA" id="ARBA00004123"/>
    </source>
</evidence>
<feature type="non-terminal residue" evidence="8">
    <location>
        <position position="184"/>
    </location>
</feature>
<dbReference type="GO" id="GO:0005634">
    <property type="term" value="C:nucleus"/>
    <property type="evidence" value="ECO:0007669"/>
    <property type="project" value="UniProtKB-SubCell"/>
</dbReference>
<keyword evidence="3" id="KW-0863">Zinc-finger</keyword>
<dbReference type="InterPro" id="IPR052035">
    <property type="entry name" value="ZnF_BED_domain_contain"/>
</dbReference>
<comment type="subcellular location">
    <subcellularLocation>
        <location evidence="1">Nucleus</location>
    </subcellularLocation>
</comment>
<gene>
    <name evidence="8" type="primary">LOC112468703</name>
</gene>
<name>A0A6J1RM31_9HYME</name>
<evidence type="ECO:0000256" key="3">
    <source>
        <dbReference type="ARBA" id="ARBA00022771"/>
    </source>
</evidence>
<evidence type="ECO:0000256" key="4">
    <source>
        <dbReference type="ARBA" id="ARBA00022833"/>
    </source>
</evidence>
<keyword evidence="5" id="KW-0539">Nucleus</keyword>
<organism evidence="7 8">
    <name type="scientific">Temnothorax curvispinosus</name>
    <dbReference type="NCBI Taxonomy" id="300111"/>
    <lineage>
        <taxon>Eukaryota</taxon>
        <taxon>Metazoa</taxon>
        <taxon>Ecdysozoa</taxon>
        <taxon>Arthropoda</taxon>
        <taxon>Hexapoda</taxon>
        <taxon>Insecta</taxon>
        <taxon>Pterygota</taxon>
        <taxon>Neoptera</taxon>
        <taxon>Endopterygota</taxon>
        <taxon>Hymenoptera</taxon>
        <taxon>Apocrita</taxon>
        <taxon>Aculeata</taxon>
        <taxon>Formicoidea</taxon>
        <taxon>Formicidae</taxon>
        <taxon>Myrmicinae</taxon>
        <taxon>Temnothorax</taxon>
    </lineage>
</organism>
<keyword evidence="2" id="KW-0479">Metal-binding</keyword>
<accession>A0A6J1RM31</accession>
<dbReference type="Proteomes" id="UP000504618">
    <property type="component" value="Unplaced"/>
</dbReference>
<protein>
    <submittedName>
        <fullName evidence="8">Uncharacterized protein LOC112468703</fullName>
    </submittedName>
</protein>
<dbReference type="InterPro" id="IPR012337">
    <property type="entry name" value="RNaseH-like_sf"/>
</dbReference>
<reference evidence="8" key="1">
    <citation type="submission" date="2025-08" db="UniProtKB">
        <authorList>
            <consortium name="RefSeq"/>
        </authorList>
    </citation>
    <scope>IDENTIFICATION</scope>
    <source>
        <tissue evidence="8">Whole body</tissue>
    </source>
</reference>
<dbReference type="Pfam" id="PF04937">
    <property type="entry name" value="DUF659"/>
    <property type="match status" value="1"/>
</dbReference>
<dbReference type="RefSeq" id="XP_024893760.1">
    <property type="nucleotide sequence ID" value="XM_025037992.1"/>
</dbReference>